<proteinExistence type="predicted"/>
<comment type="caution">
    <text evidence="3">The sequence shown here is derived from an EMBL/GenBank/DDBJ whole genome shotgun (WGS) entry which is preliminary data.</text>
</comment>
<dbReference type="AlphaFoldDB" id="A0A6B3BNQ0"/>
<feature type="transmembrane region" description="Helical" evidence="2">
    <location>
        <begin position="37"/>
        <end position="58"/>
    </location>
</feature>
<reference evidence="3" key="1">
    <citation type="submission" date="2020-01" db="EMBL/GenBank/DDBJ databases">
        <title>Insect and environment-associated Actinomycetes.</title>
        <authorList>
            <person name="Currrie C."/>
            <person name="Chevrette M."/>
            <person name="Carlson C."/>
            <person name="Stubbendieck R."/>
            <person name="Wendt-Pienkowski E."/>
        </authorList>
    </citation>
    <scope>NUCLEOTIDE SEQUENCE</scope>
    <source>
        <strain evidence="3">SID12501</strain>
    </source>
</reference>
<evidence type="ECO:0000256" key="2">
    <source>
        <dbReference type="SAM" id="Phobius"/>
    </source>
</evidence>
<dbReference type="EMBL" id="JAAGLU010000005">
    <property type="protein sequence ID" value="NEC85793.1"/>
    <property type="molecule type" value="Genomic_DNA"/>
</dbReference>
<gene>
    <name evidence="3" type="ORF">G3I71_08155</name>
</gene>
<keyword evidence="2" id="KW-0472">Membrane</keyword>
<feature type="transmembrane region" description="Helical" evidence="2">
    <location>
        <begin position="12"/>
        <end position="31"/>
    </location>
</feature>
<evidence type="ECO:0000313" key="3">
    <source>
        <dbReference type="EMBL" id="NEC85793.1"/>
    </source>
</evidence>
<organism evidence="3">
    <name type="scientific">Streptomyces sp. SID12501</name>
    <dbReference type="NCBI Taxonomy" id="2706042"/>
    <lineage>
        <taxon>Bacteria</taxon>
        <taxon>Bacillati</taxon>
        <taxon>Actinomycetota</taxon>
        <taxon>Actinomycetes</taxon>
        <taxon>Kitasatosporales</taxon>
        <taxon>Streptomycetaceae</taxon>
        <taxon>Streptomyces</taxon>
    </lineage>
</organism>
<feature type="region of interest" description="Disordered" evidence="1">
    <location>
        <begin position="62"/>
        <end position="93"/>
    </location>
</feature>
<dbReference type="RefSeq" id="WP_164313221.1">
    <property type="nucleotide sequence ID" value="NZ_JAAGLU010000005.1"/>
</dbReference>
<sequence length="93" mass="9564">MPRQTAPRPTVAQLTYGSCTVILSTLAMLLLSRTDSGPGVALIALVGLVLGLLVAMTVPRSRPARATSQIVASSAAPAPRERVPVQASSGQQD</sequence>
<name>A0A6B3BNQ0_9ACTN</name>
<accession>A0A6B3BNQ0</accession>
<keyword evidence="2" id="KW-0812">Transmembrane</keyword>
<evidence type="ECO:0000256" key="1">
    <source>
        <dbReference type="SAM" id="MobiDB-lite"/>
    </source>
</evidence>
<protein>
    <submittedName>
        <fullName evidence="3">Uncharacterized protein</fullName>
    </submittedName>
</protein>
<keyword evidence="2" id="KW-1133">Transmembrane helix</keyword>